<name>A0ABW7M7H1_9GAMM</name>
<sequence length="89" mass="9459">MAKTTAAAFHPCNAARQPLFVVAEGVPVSDALERAYCLLDVAEELAAHLSDPGDQDREQIGHACHFLLQMAKATVEACSSGLAEEVRHG</sequence>
<keyword evidence="2" id="KW-1185">Reference proteome</keyword>
<dbReference type="RefSeq" id="WP_395272083.1">
    <property type="nucleotide sequence ID" value="NZ_JBHEGD010000001.1"/>
</dbReference>
<accession>A0ABW7M7H1</accession>
<reference evidence="1 2" key="1">
    <citation type="submission" date="2024-09" db="EMBL/GenBank/DDBJ databases">
        <title>Elucidation of the Bokeelamides from Bacteria Associated with Moon Snail Egg Collars.</title>
        <authorList>
            <person name="Campbell R."/>
            <person name="Piedl K."/>
            <person name="Mevers E."/>
        </authorList>
    </citation>
    <scope>NUCLEOTIDE SEQUENCE [LARGE SCALE GENOMIC DNA]</scope>
    <source>
        <strain evidence="1 2">EM133</strain>
    </source>
</reference>
<gene>
    <name evidence="1" type="ORF">ACEVAQ_02095</name>
</gene>
<dbReference type="Pfam" id="PF11275">
    <property type="entry name" value="DUF3077"/>
    <property type="match status" value="1"/>
</dbReference>
<dbReference type="InterPro" id="IPR021427">
    <property type="entry name" value="DUF3077"/>
</dbReference>
<organism evidence="1 2">
    <name type="scientific">Ectopseudomonas khazarica</name>
    <dbReference type="NCBI Taxonomy" id="2502979"/>
    <lineage>
        <taxon>Bacteria</taxon>
        <taxon>Pseudomonadati</taxon>
        <taxon>Pseudomonadota</taxon>
        <taxon>Gammaproteobacteria</taxon>
        <taxon>Pseudomonadales</taxon>
        <taxon>Pseudomonadaceae</taxon>
        <taxon>Ectopseudomonas</taxon>
    </lineage>
</organism>
<dbReference type="EMBL" id="JBHEGD010000001">
    <property type="protein sequence ID" value="MFH6597513.1"/>
    <property type="molecule type" value="Genomic_DNA"/>
</dbReference>
<comment type="caution">
    <text evidence="1">The sequence shown here is derived from an EMBL/GenBank/DDBJ whole genome shotgun (WGS) entry which is preliminary data.</text>
</comment>
<proteinExistence type="predicted"/>
<protein>
    <submittedName>
        <fullName evidence="1">DUF3077 domain-containing protein</fullName>
    </submittedName>
</protein>
<dbReference type="Proteomes" id="UP001609932">
    <property type="component" value="Unassembled WGS sequence"/>
</dbReference>
<evidence type="ECO:0000313" key="2">
    <source>
        <dbReference type="Proteomes" id="UP001609932"/>
    </source>
</evidence>
<evidence type="ECO:0000313" key="1">
    <source>
        <dbReference type="EMBL" id="MFH6597513.1"/>
    </source>
</evidence>